<dbReference type="GO" id="GO:0008289">
    <property type="term" value="F:lipid binding"/>
    <property type="evidence" value="ECO:0007669"/>
    <property type="project" value="UniProtKB-KW"/>
</dbReference>
<dbReference type="Gene3D" id="2.40.128.20">
    <property type="match status" value="1"/>
</dbReference>
<reference evidence="1" key="1">
    <citation type="submission" date="2024-06" db="EMBL/GenBank/DDBJ databases">
        <authorList>
            <person name="Liu X."/>
            <person name="Lenzi L."/>
            <person name="Haldenby T S."/>
            <person name="Uol C."/>
        </authorList>
    </citation>
    <scope>NUCLEOTIDE SEQUENCE</scope>
</reference>
<dbReference type="InterPro" id="IPR012674">
    <property type="entry name" value="Calycin"/>
</dbReference>
<organism evidence="1 2">
    <name type="scientific">Calicophoron daubneyi</name>
    <name type="common">Rumen fluke</name>
    <name type="synonym">Paramphistomum daubneyi</name>
    <dbReference type="NCBI Taxonomy" id="300641"/>
    <lineage>
        <taxon>Eukaryota</taxon>
        <taxon>Metazoa</taxon>
        <taxon>Spiralia</taxon>
        <taxon>Lophotrochozoa</taxon>
        <taxon>Platyhelminthes</taxon>
        <taxon>Trematoda</taxon>
        <taxon>Digenea</taxon>
        <taxon>Plagiorchiida</taxon>
        <taxon>Pronocephalata</taxon>
        <taxon>Paramphistomoidea</taxon>
        <taxon>Paramphistomidae</taxon>
        <taxon>Calicophoron</taxon>
    </lineage>
</organism>
<dbReference type="EMBL" id="CAXLJL010000600">
    <property type="protein sequence ID" value="CAL5139401.1"/>
    <property type="molecule type" value="Genomic_DNA"/>
</dbReference>
<protein>
    <submittedName>
        <fullName evidence="1">Uncharacterized protein</fullName>
    </submittedName>
</protein>
<dbReference type="AlphaFoldDB" id="A0AAV2TR94"/>
<evidence type="ECO:0000313" key="2">
    <source>
        <dbReference type="Proteomes" id="UP001497525"/>
    </source>
</evidence>
<name>A0AAV2TR94_CALDB</name>
<accession>A0AAV2TR94</accession>
<dbReference type="Proteomes" id="UP001497525">
    <property type="component" value="Unassembled WGS sequence"/>
</dbReference>
<evidence type="ECO:0000313" key="1">
    <source>
        <dbReference type="EMBL" id="CAL5139401.1"/>
    </source>
</evidence>
<sequence>MLYDWFGYKIFPNFRCCEYWCQVLERNSEYTKMSKFAGKWKFVSHDNIEEILRAKGMDEDFIAKSRDDKPTMIITFSDNTIHLKTEGWTWNFDDSLTLDVCSEHNLPTGETYQVTVTKESDTRMKAVFTGTVNPGHAVHEICGNQLHVTSTTGGVTSKSIFVKVCDLRTRSSDL</sequence>
<dbReference type="SUPFAM" id="SSF50814">
    <property type="entry name" value="Lipocalins"/>
    <property type="match status" value="1"/>
</dbReference>
<proteinExistence type="predicted"/>
<comment type="caution">
    <text evidence="1">The sequence shown here is derived from an EMBL/GenBank/DDBJ whole genome shotgun (WGS) entry which is preliminary data.</text>
</comment>
<dbReference type="CDD" id="cd00742">
    <property type="entry name" value="FABP"/>
    <property type="match status" value="1"/>
</dbReference>
<gene>
    <name evidence="1" type="ORF">CDAUBV1_LOCUS14426</name>
</gene>
<dbReference type="PRINTS" id="PR00178">
    <property type="entry name" value="FATTYACIDBP"/>
</dbReference>
<dbReference type="InterPro" id="IPR000463">
    <property type="entry name" value="Fatty_acid-bd"/>
</dbReference>